<dbReference type="EMBL" id="LR031573">
    <property type="protein sequence ID" value="VDC88234.1"/>
    <property type="molecule type" value="Genomic_DNA"/>
</dbReference>
<dbReference type="Gramene" id="A02p22010.2_BraZ1">
    <property type="protein sequence ID" value="A02p22010.2_BraZ1.CDS"/>
    <property type="gene ID" value="A02g22010.2_BraZ1"/>
</dbReference>
<name>A0A3P6ALL3_BRACM</name>
<evidence type="ECO:0000313" key="2">
    <source>
        <dbReference type="EMBL" id="CAG7893249.1"/>
    </source>
</evidence>
<proteinExistence type="predicted"/>
<evidence type="ECO:0000256" key="1">
    <source>
        <dbReference type="SAM" id="MobiDB-lite"/>
    </source>
</evidence>
<sequence>MGREELKPTASTRAPNGDFEDPEIAERMLRLRSTCYNKKSTHKEETR</sequence>
<protein>
    <submittedName>
        <fullName evidence="2">Uncharacterized protein</fullName>
    </submittedName>
</protein>
<dbReference type="Proteomes" id="UP000694005">
    <property type="component" value="Chromosome A02"/>
</dbReference>
<feature type="region of interest" description="Disordered" evidence="1">
    <location>
        <begin position="1"/>
        <end position="24"/>
    </location>
</feature>
<dbReference type="EMBL" id="LS974618">
    <property type="protein sequence ID" value="CAG7893249.1"/>
    <property type="molecule type" value="Genomic_DNA"/>
</dbReference>
<organism evidence="3">
    <name type="scientific">Brassica campestris</name>
    <name type="common">Field mustard</name>
    <dbReference type="NCBI Taxonomy" id="3711"/>
    <lineage>
        <taxon>Eukaryota</taxon>
        <taxon>Viridiplantae</taxon>
        <taxon>Streptophyta</taxon>
        <taxon>Embryophyta</taxon>
        <taxon>Tracheophyta</taxon>
        <taxon>Spermatophyta</taxon>
        <taxon>Magnoliopsida</taxon>
        <taxon>eudicotyledons</taxon>
        <taxon>Gunneridae</taxon>
        <taxon>Pentapetalae</taxon>
        <taxon>rosids</taxon>
        <taxon>malvids</taxon>
        <taxon>Brassicales</taxon>
        <taxon>Brassicaceae</taxon>
        <taxon>Brassiceae</taxon>
        <taxon>Brassica</taxon>
    </lineage>
</organism>
<accession>A0A3P6ALL3</accession>
<evidence type="ECO:0000313" key="3">
    <source>
        <dbReference type="EMBL" id="VDC88234.1"/>
    </source>
</evidence>
<dbReference type="AlphaFoldDB" id="A0A3P6ALL3"/>
<gene>
    <name evidence="3" type="ORF">BRAA02T06719Z</name>
    <name evidence="2" type="ORF">BRAPAZ1V2_A02P22010.2</name>
</gene>
<reference evidence="3" key="1">
    <citation type="submission" date="2018-11" db="EMBL/GenBank/DDBJ databases">
        <authorList>
            <consortium name="Genoscope - CEA"/>
            <person name="William W."/>
        </authorList>
    </citation>
    <scope>NUCLEOTIDE SEQUENCE</scope>
</reference>